<sequence>VMLFDDPVWETEDDDRYDKLSDRLSILVTLREAERIQDRSQVMFIDIKSIIESRIEGTYLVMFEGCSGHNYVNVDDIVISSDTEVLQAVAPGTEGSRVIGPGRCGTGEIQIRADNPDSIKVMVTSMAIEQVMARGGFTLMSPLAQMEHGTDANAVVCKEGLQLMMKSSDGSAACVKTTSVDRLTERGWGTLHI</sequence>
<gene>
    <name evidence="1" type="ORF">LCGC14_2720640</name>
</gene>
<name>A0A0F8ZXU3_9ZZZZ</name>
<feature type="non-terminal residue" evidence="1">
    <location>
        <position position="1"/>
    </location>
</feature>
<reference evidence="1" key="1">
    <citation type="journal article" date="2015" name="Nature">
        <title>Complex archaea that bridge the gap between prokaryotes and eukaryotes.</title>
        <authorList>
            <person name="Spang A."/>
            <person name="Saw J.H."/>
            <person name="Jorgensen S.L."/>
            <person name="Zaremba-Niedzwiedzka K."/>
            <person name="Martijn J."/>
            <person name="Lind A.E."/>
            <person name="van Eijk R."/>
            <person name="Schleper C."/>
            <person name="Guy L."/>
            <person name="Ettema T.J."/>
        </authorList>
    </citation>
    <scope>NUCLEOTIDE SEQUENCE</scope>
</reference>
<comment type="caution">
    <text evidence="1">The sequence shown here is derived from an EMBL/GenBank/DDBJ whole genome shotgun (WGS) entry which is preliminary data.</text>
</comment>
<accession>A0A0F8ZXU3</accession>
<evidence type="ECO:0000313" key="1">
    <source>
        <dbReference type="EMBL" id="KKK90675.1"/>
    </source>
</evidence>
<dbReference type="EMBL" id="LAZR01048991">
    <property type="protein sequence ID" value="KKK90675.1"/>
    <property type="molecule type" value="Genomic_DNA"/>
</dbReference>
<protein>
    <submittedName>
        <fullName evidence="1">Uncharacterized protein</fullName>
    </submittedName>
</protein>
<organism evidence="1">
    <name type="scientific">marine sediment metagenome</name>
    <dbReference type="NCBI Taxonomy" id="412755"/>
    <lineage>
        <taxon>unclassified sequences</taxon>
        <taxon>metagenomes</taxon>
        <taxon>ecological metagenomes</taxon>
    </lineage>
</organism>
<dbReference type="AlphaFoldDB" id="A0A0F8ZXU3"/>
<proteinExistence type="predicted"/>